<dbReference type="Pfam" id="PF13401">
    <property type="entry name" value="AAA_22"/>
    <property type="match status" value="1"/>
</dbReference>
<dbReference type="SUPFAM" id="SSF46894">
    <property type="entry name" value="C-terminal effector domain of the bipartite response regulators"/>
    <property type="match status" value="1"/>
</dbReference>
<dbReference type="SUPFAM" id="SSF48452">
    <property type="entry name" value="TPR-like"/>
    <property type="match status" value="3"/>
</dbReference>
<feature type="DNA-binding region" description="OmpR/PhoB-type" evidence="5">
    <location>
        <begin position="1"/>
        <end position="104"/>
    </location>
</feature>
<dbReference type="GO" id="GO:0000160">
    <property type="term" value="P:phosphorelay signal transduction system"/>
    <property type="evidence" value="ECO:0007669"/>
    <property type="project" value="InterPro"/>
</dbReference>
<proteinExistence type="inferred from homology"/>
<dbReference type="SMART" id="SM00862">
    <property type="entry name" value="Trans_reg_C"/>
    <property type="match status" value="1"/>
</dbReference>
<evidence type="ECO:0000313" key="7">
    <source>
        <dbReference type="EMBL" id="REF34656.1"/>
    </source>
</evidence>
<dbReference type="Gene3D" id="1.10.8.430">
    <property type="entry name" value="Helical domain of apoptotic protease-activating factors"/>
    <property type="match status" value="1"/>
</dbReference>
<dbReference type="PRINTS" id="PR00364">
    <property type="entry name" value="DISEASERSIST"/>
</dbReference>
<name>A0A3D9UZQ1_THECX</name>
<keyword evidence="8" id="KW-1185">Reference proteome</keyword>
<dbReference type="Gene3D" id="1.10.10.10">
    <property type="entry name" value="Winged helix-like DNA-binding domain superfamily/Winged helix DNA-binding domain"/>
    <property type="match status" value="1"/>
</dbReference>
<dbReference type="EMBL" id="QTUC01000001">
    <property type="protein sequence ID" value="REF34656.1"/>
    <property type="molecule type" value="Genomic_DNA"/>
</dbReference>
<dbReference type="InterPro" id="IPR016032">
    <property type="entry name" value="Sig_transdc_resp-reg_C-effctor"/>
</dbReference>
<dbReference type="InterPro" id="IPR036388">
    <property type="entry name" value="WH-like_DNA-bd_sf"/>
</dbReference>
<accession>A0A3D9UZQ1</accession>
<dbReference type="InterPro" id="IPR051677">
    <property type="entry name" value="AfsR-DnrI-RedD_regulator"/>
</dbReference>
<dbReference type="PANTHER" id="PTHR35807:SF1">
    <property type="entry name" value="TRANSCRIPTIONAL REGULATOR REDD"/>
    <property type="match status" value="1"/>
</dbReference>
<dbReference type="InterPro" id="IPR042197">
    <property type="entry name" value="Apaf_helical"/>
</dbReference>
<organism evidence="7 8">
    <name type="scientific">Thermasporomyces composti</name>
    <dbReference type="NCBI Taxonomy" id="696763"/>
    <lineage>
        <taxon>Bacteria</taxon>
        <taxon>Bacillati</taxon>
        <taxon>Actinomycetota</taxon>
        <taxon>Actinomycetes</taxon>
        <taxon>Propionibacteriales</taxon>
        <taxon>Nocardioidaceae</taxon>
        <taxon>Thermasporomyces</taxon>
    </lineage>
</organism>
<dbReference type="InterPro" id="IPR001867">
    <property type="entry name" value="OmpR/PhoB-type_DNA-bd"/>
</dbReference>
<dbReference type="RefSeq" id="WP_147304549.1">
    <property type="nucleotide sequence ID" value="NZ_QTUC01000001.1"/>
</dbReference>
<gene>
    <name evidence="7" type="ORF">DFJ64_0017</name>
</gene>
<feature type="domain" description="OmpR/PhoB-type" evidence="6">
    <location>
        <begin position="1"/>
        <end position="104"/>
    </location>
</feature>
<dbReference type="OrthoDB" id="4326794at2"/>
<dbReference type="InterPro" id="IPR005158">
    <property type="entry name" value="BTAD"/>
</dbReference>
<dbReference type="Gene3D" id="1.25.40.10">
    <property type="entry name" value="Tetratricopeptide repeat domain"/>
    <property type="match status" value="2"/>
</dbReference>
<dbReference type="Gene3D" id="3.40.50.300">
    <property type="entry name" value="P-loop containing nucleotide triphosphate hydrolases"/>
    <property type="match status" value="1"/>
</dbReference>
<evidence type="ECO:0000256" key="2">
    <source>
        <dbReference type="ARBA" id="ARBA00023015"/>
    </source>
</evidence>
<dbReference type="GO" id="GO:0003677">
    <property type="term" value="F:DNA binding"/>
    <property type="evidence" value="ECO:0007669"/>
    <property type="project" value="UniProtKB-UniRule"/>
</dbReference>
<evidence type="ECO:0000313" key="8">
    <source>
        <dbReference type="Proteomes" id="UP000256485"/>
    </source>
</evidence>
<dbReference type="InterPro" id="IPR011990">
    <property type="entry name" value="TPR-like_helical_dom_sf"/>
</dbReference>
<comment type="caution">
    <text evidence="7">The sequence shown here is derived from an EMBL/GenBank/DDBJ whole genome shotgun (WGS) entry which is preliminary data.</text>
</comment>
<keyword evidence="3 5" id="KW-0238">DNA-binding</keyword>
<dbReference type="PROSITE" id="PS51755">
    <property type="entry name" value="OMPR_PHOB"/>
    <property type="match status" value="1"/>
</dbReference>
<comment type="similarity">
    <text evidence="1">Belongs to the AfsR/DnrI/RedD regulatory family.</text>
</comment>
<keyword evidence="2" id="KW-0805">Transcription regulation</keyword>
<evidence type="ECO:0000256" key="1">
    <source>
        <dbReference type="ARBA" id="ARBA00005820"/>
    </source>
</evidence>
<dbReference type="Proteomes" id="UP000256485">
    <property type="component" value="Unassembled WGS sequence"/>
</dbReference>
<evidence type="ECO:0000256" key="5">
    <source>
        <dbReference type="PROSITE-ProRule" id="PRU01091"/>
    </source>
</evidence>
<keyword evidence="4" id="KW-0804">Transcription</keyword>
<evidence type="ECO:0000256" key="4">
    <source>
        <dbReference type="ARBA" id="ARBA00023163"/>
    </source>
</evidence>
<dbReference type="InterPro" id="IPR049945">
    <property type="entry name" value="AAA_22"/>
</dbReference>
<dbReference type="GO" id="GO:0043531">
    <property type="term" value="F:ADP binding"/>
    <property type="evidence" value="ECO:0007669"/>
    <property type="project" value="InterPro"/>
</dbReference>
<dbReference type="Pfam" id="PF00486">
    <property type="entry name" value="Trans_reg_C"/>
    <property type="match status" value="1"/>
</dbReference>
<dbReference type="AlphaFoldDB" id="A0A3D9UZQ1"/>
<dbReference type="SUPFAM" id="SSF52540">
    <property type="entry name" value="P-loop containing nucleoside triphosphate hydrolases"/>
    <property type="match status" value="1"/>
</dbReference>
<evidence type="ECO:0000256" key="3">
    <source>
        <dbReference type="ARBA" id="ARBA00023125"/>
    </source>
</evidence>
<dbReference type="Pfam" id="PF03704">
    <property type="entry name" value="BTAD"/>
    <property type="match status" value="1"/>
</dbReference>
<dbReference type="SMART" id="SM01043">
    <property type="entry name" value="BTAD"/>
    <property type="match status" value="1"/>
</dbReference>
<dbReference type="CDD" id="cd15831">
    <property type="entry name" value="BTAD"/>
    <property type="match status" value="1"/>
</dbReference>
<evidence type="ECO:0000259" key="6">
    <source>
        <dbReference type="PROSITE" id="PS51755"/>
    </source>
</evidence>
<dbReference type="InterPro" id="IPR027417">
    <property type="entry name" value="P-loop_NTPase"/>
</dbReference>
<dbReference type="GO" id="GO:0006355">
    <property type="term" value="P:regulation of DNA-templated transcription"/>
    <property type="evidence" value="ECO:0007669"/>
    <property type="project" value="InterPro"/>
</dbReference>
<sequence length="1000" mass="108523">MAEKLVFRVLGSLEVRRGDTLIPIRAGKHRALLASLLVSPNRLVPVDQLCERLWGDDLPRTARATLTTYVMRLRRALAQPGTRPDHLESAGPIRTRPEGYLIEVDPDQLDLLRFQRLLAQADQQADDPAAASATLAKALSLWRGPALVDVPSDSLHREVTPRWEEQRLRALERRIDADLALGRHAELVGELTALTTEHPLRERFWYQLMLALVRSHRPSDALDAYTRLRAFLIDTMGLEPSPEIRELHQRILAEDAALHQVTTPGRGSVTSPWQTLCQLPRDIPDMVGRADLVHQIEKALTAYACGVPVVTLTGAPGTGKSTLAIRVAHRLRSRYPDGQLFVRLTGANGAARDPGDVLGELLTAVGVAREALPDDVDARAAAWRARLADRAVLLVLDDAASTRQVLPLLPGTPGCGVLITGRRLLAEVPGGANIAVTPLAVEDATTLLARLVGAERVAREPEAADAIGRACGGLPLALRIVGARLAARPSASLAAMAERLADEQRRLDELRSGDLEVRAGLALSYAALSPRAATAFRRLGLLANLDVASWVVGVLADDPDGDLLVEELTEAHLLTETGPDATGEPRYRPHDLVALYAAELARADDASANRAALRRLIDTLLVLADAAYSRLTTVTFDEAPVDPLPARPAHLSERTVARLTSNGDAWMLAEQLHLDWAIRCCVEQGWCRDAALLTERALARLDLQLPHHHVLELLALVRDAALRAGEERIAWRMDWQRAMQLATRGLSTEVLDILTKAVDVFERLGSHLDLAYALVALAHFRTEQQAIDEALQLAERAVDAACRSGHRPAFASTVREYASLLAQHGRYEEAIPLLEEALAIARELGGPVDEALVLYQQARHALAHDDLGRAAEAARASVEVLADVPEYRARAYCTAMAARVASARGEGAKAVELAERAREEFARLGDRLGEINAIASLAEAYLEVGRYDDVVALAEQTLPRYADVGAVQQEERLRRALATAARAAAGRSGAGGVSETSSPR</sequence>
<reference evidence="7 8" key="1">
    <citation type="submission" date="2018-08" db="EMBL/GenBank/DDBJ databases">
        <title>Sequencing the genomes of 1000 actinobacteria strains.</title>
        <authorList>
            <person name="Klenk H.-P."/>
        </authorList>
    </citation>
    <scope>NUCLEOTIDE SEQUENCE [LARGE SCALE GENOMIC DNA]</scope>
    <source>
        <strain evidence="7 8">DSM 22891</strain>
    </source>
</reference>
<dbReference type="PANTHER" id="PTHR35807">
    <property type="entry name" value="TRANSCRIPTIONAL REGULATOR REDD-RELATED"/>
    <property type="match status" value="1"/>
</dbReference>
<protein>
    <submittedName>
        <fullName evidence="7">DNA-binding SARP family transcriptional activator</fullName>
    </submittedName>
</protein>